<sequence>MKVLTKTYYVCEICGRTSTVQDRIKACQESHKLLEDPATVVEPQYARGEPYPTAIKVIFGDGPVRSYGLRWEVKK</sequence>
<evidence type="ECO:0000313" key="1">
    <source>
        <dbReference type="EMBL" id="MBC8531785.1"/>
    </source>
</evidence>
<dbReference type="Proteomes" id="UP000623172">
    <property type="component" value="Unassembled WGS sequence"/>
</dbReference>
<protein>
    <submittedName>
        <fullName evidence="1">Uncharacterized protein</fullName>
    </submittedName>
</protein>
<accession>A0A926HQJ0</accession>
<name>A0A926HQJ0_9FIRM</name>
<dbReference type="RefSeq" id="WP_249316405.1">
    <property type="nucleotide sequence ID" value="NZ_JACRSR010000003.1"/>
</dbReference>
<reference evidence="1" key="1">
    <citation type="submission" date="2020-08" db="EMBL/GenBank/DDBJ databases">
        <title>Genome public.</title>
        <authorList>
            <person name="Liu C."/>
            <person name="Sun Q."/>
        </authorList>
    </citation>
    <scope>NUCLEOTIDE SEQUENCE</scope>
    <source>
        <strain evidence="1">NSJ-53</strain>
    </source>
</reference>
<proteinExistence type="predicted"/>
<evidence type="ECO:0000313" key="2">
    <source>
        <dbReference type="Proteomes" id="UP000623172"/>
    </source>
</evidence>
<gene>
    <name evidence="1" type="ORF">H8696_07995</name>
</gene>
<keyword evidence="2" id="KW-1185">Reference proteome</keyword>
<dbReference type="EMBL" id="JACRSR010000003">
    <property type="protein sequence ID" value="MBC8531785.1"/>
    <property type="molecule type" value="Genomic_DNA"/>
</dbReference>
<organism evidence="1 2">
    <name type="scientific">Gehongia tenuis</name>
    <dbReference type="NCBI Taxonomy" id="2763655"/>
    <lineage>
        <taxon>Bacteria</taxon>
        <taxon>Bacillati</taxon>
        <taxon>Bacillota</taxon>
        <taxon>Clostridia</taxon>
        <taxon>Christensenellales</taxon>
        <taxon>Christensenellaceae</taxon>
        <taxon>Gehongia</taxon>
    </lineage>
</organism>
<dbReference type="AlphaFoldDB" id="A0A926HQJ0"/>
<comment type="caution">
    <text evidence="1">The sequence shown here is derived from an EMBL/GenBank/DDBJ whole genome shotgun (WGS) entry which is preliminary data.</text>
</comment>